<dbReference type="EMBL" id="MU167235">
    <property type="protein sequence ID" value="KAG0148559.1"/>
    <property type="molecule type" value="Genomic_DNA"/>
</dbReference>
<feature type="region of interest" description="Disordered" evidence="1">
    <location>
        <begin position="77"/>
        <end position="106"/>
    </location>
</feature>
<comment type="caution">
    <text evidence="2">The sequence shown here is derived from an EMBL/GenBank/DDBJ whole genome shotgun (WGS) entry which is preliminary data.</text>
</comment>
<keyword evidence="3" id="KW-1185">Reference proteome</keyword>
<evidence type="ECO:0000313" key="3">
    <source>
        <dbReference type="Proteomes" id="UP000886653"/>
    </source>
</evidence>
<dbReference type="OrthoDB" id="10433784at2759"/>
<dbReference type="Proteomes" id="UP000886653">
    <property type="component" value="Unassembled WGS sequence"/>
</dbReference>
<sequence>MTNILAYASSATVISALPLSPATSEVSSTATKSVPEVEAEPVVLTKAEIEALRLYSASVKNFTYSLFENFKKELEQREKVSSNPSLPRRYPRRKSRPMKFPEGTGL</sequence>
<evidence type="ECO:0000256" key="1">
    <source>
        <dbReference type="SAM" id="MobiDB-lite"/>
    </source>
</evidence>
<name>A0A9P6NMA5_9BASI</name>
<accession>A0A9P6NMA5</accession>
<reference evidence="2" key="1">
    <citation type="submission" date="2013-11" db="EMBL/GenBank/DDBJ databases">
        <title>Genome sequence of the fusiform rust pathogen reveals effectors for host alternation and coevolution with pine.</title>
        <authorList>
            <consortium name="DOE Joint Genome Institute"/>
            <person name="Smith K."/>
            <person name="Pendleton A."/>
            <person name="Kubisiak T."/>
            <person name="Anderson C."/>
            <person name="Salamov A."/>
            <person name="Aerts A."/>
            <person name="Riley R."/>
            <person name="Clum A."/>
            <person name="Lindquist E."/>
            <person name="Ence D."/>
            <person name="Campbell M."/>
            <person name="Kronenberg Z."/>
            <person name="Feau N."/>
            <person name="Dhillon B."/>
            <person name="Hamelin R."/>
            <person name="Burleigh J."/>
            <person name="Smith J."/>
            <person name="Yandell M."/>
            <person name="Nelson C."/>
            <person name="Grigoriev I."/>
            <person name="Davis J."/>
        </authorList>
    </citation>
    <scope>NUCLEOTIDE SEQUENCE</scope>
    <source>
        <strain evidence="2">G11</strain>
    </source>
</reference>
<evidence type="ECO:0000313" key="2">
    <source>
        <dbReference type="EMBL" id="KAG0148559.1"/>
    </source>
</evidence>
<proteinExistence type="predicted"/>
<organism evidence="2 3">
    <name type="scientific">Cronartium quercuum f. sp. fusiforme G11</name>
    <dbReference type="NCBI Taxonomy" id="708437"/>
    <lineage>
        <taxon>Eukaryota</taxon>
        <taxon>Fungi</taxon>
        <taxon>Dikarya</taxon>
        <taxon>Basidiomycota</taxon>
        <taxon>Pucciniomycotina</taxon>
        <taxon>Pucciniomycetes</taxon>
        <taxon>Pucciniales</taxon>
        <taxon>Coleosporiaceae</taxon>
        <taxon>Cronartium</taxon>
    </lineage>
</organism>
<protein>
    <submittedName>
        <fullName evidence="2">Uncharacterized protein</fullName>
    </submittedName>
</protein>
<dbReference type="AlphaFoldDB" id="A0A9P6NMA5"/>
<gene>
    <name evidence="2" type="ORF">CROQUDRAFT_131800</name>
</gene>